<evidence type="ECO:0000313" key="10">
    <source>
        <dbReference type="Proteomes" id="UP000261811"/>
    </source>
</evidence>
<evidence type="ECO:0000256" key="2">
    <source>
        <dbReference type="ARBA" id="ARBA00006464"/>
    </source>
</evidence>
<feature type="transmembrane region" description="Helical" evidence="7">
    <location>
        <begin position="279"/>
        <end position="305"/>
    </location>
</feature>
<feature type="non-terminal residue" evidence="9">
    <location>
        <position position="1"/>
    </location>
</feature>
<dbReference type="AlphaFoldDB" id="A0A372JG63"/>
<keyword evidence="10" id="KW-1185">Reference proteome</keyword>
<feature type="domain" description="Bacterial sugar transferase" evidence="8">
    <location>
        <begin position="277"/>
        <end position="458"/>
    </location>
</feature>
<name>A0A372JG63_9ACTN</name>
<evidence type="ECO:0000256" key="6">
    <source>
        <dbReference type="ARBA" id="ARBA00023136"/>
    </source>
</evidence>
<dbReference type="Pfam" id="PF02397">
    <property type="entry name" value="Bac_transf"/>
    <property type="match status" value="1"/>
</dbReference>
<proteinExistence type="inferred from homology"/>
<evidence type="ECO:0000259" key="8">
    <source>
        <dbReference type="Pfam" id="PF02397"/>
    </source>
</evidence>
<comment type="caution">
    <text evidence="9">The sequence shown here is derived from an EMBL/GenBank/DDBJ whole genome shotgun (WGS) entry which is preliminary data.</text>
</comment>
<feature type="transmembrane region" description="Helical" evidence="7">
    <location>
        <begin position="20"/>
        <end position="44"/>
    </location>
</feature>
<dbReference type="PANTHER" id="PTHR30576">
    <property type="entry name" value="COLANIC BIOSYNTHESIS UDP-GLUCOSE LIPID CARRIER TRANSFERASE"/>
    <property type="match status" value="1"/>
</dbReference>
<keyword evidence="4 7" id="KW-0812">Transmembrane</keyword>
<accession>A0A372JG63</accession>
<dbReference type="GO" id="GO:0016020">
    <property type="term" value="C:membrane"/>
    <property type="evidence" value="ECO:0007669"/>
    <property type="project" value="UniProtKB-SubCell"/>
</dbReference>
<organism evidence="9 10">
    <name type="scientific">Actinomadura logoneensis</name>
    <dbReference type="NCBI Taxonomy" id="2293572"/>
    <lineage>
        <taxon>Bacteria</taxon>
        <taxon>Bacillati</taxon>
        <taxon>Actinomycetota</taxon>
        <taxon>Actinomycetes</taxon>
        <taxon>Streptosporangiales</taxon>
        <taxon>Thermomonosporaceae</taxon>
        <taxon>Actinomadura</taxon>
    </lineage>
</organism>
<dbReference type="Proteomes" id="UP000261811">
    <property type="component" value="Unassembled WGS sequence"/>
</dbReference>
<dbReference type="InterPro" id="IPR017475">
    <property type="entry name" value="EPS_sugar_tfrase"/>
</dbReference>
<evidence type="ECO:0000256" key="5">
    <source>
        <dbReference type="ARBA" id="ARBA00022989"/>
    </source>
</evidence>
<evidence type="ECO:0000256" key="3">
    <source>
        <dbReference type="ARBA" id="ARBA00022679"/>
    </source>
</evidence>
<dbReference type="PANTHER" id="PTHR30576:SF0">
    <property type="entry name" value="UNDECAPRENYL-PHOSPHATE N-ACETYLGALACTOSAMINYL 1-PHOSPHATE TRANSFERASE-RELATED"/>
    <property type="match status" value="1"/>
</dbReference>
<evidence type="ECO:0000256" key="7">
    <source>
        <dbReference type="SAM" id="Phobius"/>
    </source>
</evidence>
<keyword evidence="3 9" id="KW-0808">Transferase</keyword>
<evidence type="ECO:0000256" key="4">
    <source>
        <dbReference type="ARBA" id="ARBA00022692"/>
    </source>
</evidence>
<feature type="transmembrane region" description="Helical" evidence="7">
    <location>
        <begin position="110"/>
        <end position="130"/>
    </location>
</feature>
<protein>
    <submittedName>
        <fullName evidence="9">Sugar transferase</fullName>
    </submittedName>
</protein>
<dbReference type="RefSeq" id="WP_147341386.1">
    <property type="nucleotide sequence ID" value="NZ_QURH01000691.1"/>
</dbReference>
<keyword evidence="6 7" id="KW-0472">Membrane</keyword>
<gene>
    <name evidence="9" type="ORF">DZF91_25750</name>
</gene>
<dbReference type="InterPro" id="IPR003362">
    <property type="entry name" value="Bact_transf"/>
</dbReference>
<dbReference type="EMBL" id="QURH01000691">
    <property type="protein sequence ID" value="RFU38806.1"/>
    <property type="molecule type" value="Genomic_DNA"/>
</dbReference>
<comment type="similarity">
    <text evidence="2">Belongs to the bacterial sugar transferase family.</text>
</comment>
<evidence type="ECO:0000313" key="9">
    <source>
        <dbReference type="EMBL" id="RFU38806.1"/>
    </source>
</evidence>
<evidence type="ECO:0000256" key="1">
    <source>
        <dbReference type="ARBA" id="ARBA00004141"/>
    </source>
</evidence>
<dbReference type="OrthoDB" id="9808602at2"/>
<reference evidence="9 10" key="1">
    <citation type="submission" date="2018-08" db="EMBL/GenBank/DDBJ databases">
        <title>Actinomadura jelena sp. nov., a novel Actinomycete isolated from soil in Chad.</title>
        <authorList>
            <person name="Shi L."/>
        </authorList>
    </citation>
    <scope>NUCLEOTIDE SEQUENCE [LARGE SCALE GENOMIC DNA]</scope>
    <source>
        <strain evidence="9 10">NEAU-G17</strain>
    </source>
</reference>
<dbReference type="NCBIfam" id="TIGR03025">
    <property type="entry name" value="EPS_sugtrans"/>
    <property type="match status" value="1"/>
</dbReference>
<dbReference type="GO" id="GO:0016780">
    <property type="term" value="F:phosphotransferase activity, for other substituted phosphate groups"/>
    <property type="evidence" value="ECO:0007669"/>
    <property type="project" value="TreeGrafter"/>
</dbReference>
<keyword evidence="5 7" id="KW-1133">Transmembrane helix</keyword>
<sequence length="463" mass="50210">DRRPAHRRGARHRRRLATRLPAAGYRLTLVLLDLSVSGGVSLLLNGAPGRAAATGTMLVVFQAAMGGYRPRRSPGLVDAVLPTVARVLLADVAAGRLLPSASAAFPVAALRMLEFVLAVSALTLAGRVPVHRAARSFRSRPARLRATVVVGGGPVTDRVADRLDRHPELGLTVTARVDPRQLGEAAPPPGTADDWPRLTRALLRTRARVAVVVCEGVPPGLLDAVARTAARYSGEVWAVVTTPGLLPAGARGREYLAGIPVARVVDARRITPGRRAKRLFDFVVASALTAALGWLMLLCAVAVWLEGGPGVLFRQRRVGCLGREFTLVKFRTVRPGGEHHADTSWSFDHRTLVGPVGRFLRKTSLDELPQLWNVIRGDMSLVGPRPERPHFVAAFGASVPDYGLRHRMPAGMTGWAQVNGLRGDTSIEDRVRYDNYYIDHWSFGADLRILLMTVRAVLVREGR</sequence>
<comment type="subcellular location">
    <subcellularLocation>
        <location evidence="1">Membrane</location>
        <topology evidence="1">Multi-pass membrane protein</topology>
    </subcellularLocation>
</comment>